<gene>
    <name evidence="1" type="ORF">CK203_096318</name>
</gene>
<evidence type="ECO:0000313" key="2">
    <source>
        <dbReference type="Proteomes" id="UP000288805"/>
    </source>
</evidence>
<dbReference type="Proteomes" id="UP000288805">
    <property type="component" value="Unassembled WGS sequence"/>
</dbReference>
<protein>
    <submittedName>
        <fullName evidence="1">Uncharacterized protein</fullName>
    </submittedName>
</protein>
<reference evidence="1 2" key="1">
    <citation type="journal article" date="2018" name="PLoS Genet.">
        <title>Population sequencing reveals clonal diversity and ancestral inbreeding in the grapevine cultivar Chardonnay.</title>
        <authorList>
            <person name="Roach M.J."/>
            <person name="Johnson D.L."/>
            <person name="Bohlmann J."/>
            <person name="van Vuuren H.J."/>
            <person name="Jones S.J."/>
            <person name="Pretorius I.S."/>
            <person name="Schmidt S.A."/>
            <person name="Borneman A.R."/>
        </authorList>
    </citation>
    <scope>NUCLEOTIDE SEQUENCE [LARGE SCALE GENOMIC DNA]</scope>
    <source>
        <strain evidence="2">cv. Chardonnay</strain>
        <tissue evidence="1">Leaf</tissue>
    </source>
</reference>
<dbReference type="EMBL" id="QGNW01001123">
    <property type="protein sequence ID" value="RVW54973.1"/>
    <property type="molecule type" value="Genomic_DNA"/>
</dbReference>
<name>A0A438F4U2_VITVI</name>
<dbReference type="AlphaFoldDB" id="A0A438F4U2"/>
<proteinExistence type="predicted"/>
<evidence type="ECO:0000313" key="1">
    <source>
        <dbReference type="EMBL" id="RVW54973.1"/>
    </source>
</evidence>
<accession>A0A438F4U2</accession>
<sequence>MANAHRRRNFLEKLKVNGVLLVGKSGIKEGVAGAFQLMLSEMGEWRPSIEGLVFNSLSLADSAALEFPFSEEEILSYLLSRAKDGDFIEAFQVKERHELGLPLDAPYKPDKVWECGGGAVIKRLALWKKRYLSKGGR</sequence>
<organism evidence="1 2">
    <name type="scientific">Vitis vinifera</name>
    <name type="common">Grape</name>
    <dbReference type="NCBI Taxonomy" id="29760"/>
    <lineage>
        <taxon>Eukaryota</taxon>
        <taxon>Viridiplantae</taxon>
        <taxon>Streptophyta</taxon>
        <taxon>Embryophyta</taxon>
        <taxon>Tracheophyta</taxon>
        <taxon>Spermatophyta</taxon>
        <taxon>Magnoliopsida</taxon>
        <taxon>eudicotyledons</taxon>
        <taxon>Gunneridae</taxon>
        <taxon>Pentapetalae</taxon>
        <taxon>rosids</taxon>
        <taxon>Vitales</taxon>
        <taxon>Vitaceae</taxon>
        <taxon>Viteae</taxon>
        <taxon>Vitis</taxon>
    </lineage>
</organism>
<comment type="caution">
    <text evidence="1">The sequence shown here is derived from an EMBL/GenBank/DDBJ whole genome shotgun (WGS) entry which is preliminary data.</text>
</comment>